<organism evidence="1 2">
    <name type="scientific">Thalassospira lucentensis</name>
    <dbReference type="NCBI Taxonomy" id="168935"/>
    <lineage>
        <taxon>Bacteria</taxon>
        <taxon>Pseudomonadati</taxon>
        <taxon>Pseudomonadota</taxon>
        <taxon>Alphaproteobacteria</taxon>
        <taxon>Rhodospirillales</taxon>
        <taxon>Thalassospiraceae</taxon>
        <taxon>Thalassospira</taxon>
    </lineage>
</organism>
<comment type="caution">
    <text evidence="1">The sequence shown here is derived from an EMBL/GenBank/DDBJ whole genome shotgun (WGS) entry which is preliminary data.</text>
</comment>
<dbReference type="AlphaFoldDB" id="A0A154L5K3"/>
<accession>A0A154L5K3</accession>
<evidence type="ECO:0000313" key="2">
    <source>
        <dbReference type="Proteomes" id="UP000076335"/>
    </source>
</evidence>
<protein>
    <submittedName>
        <fullName evidence="1">Uncharacterized protein</fullName>
    </submittedName>
</protein>
<name>A0A154L5K3_9PROT</name>
<reference evidence="1 2" key="1">
    <citation type="submission" date="2015-12" db="EMBL/GenBank/DDBJ databases">
        <title>Genome sequence of Thalassospira lucentensis MCCC 1A02072.</title>
        <authorList>
            <person name="Lu L."/>
            <person name="Lai Q."/>
            <person name="Shao Z."/>
            <person name="Qian P."/>
        </authorList>
    </citation>
    <scope>NUCLEOTIDE SEQUENCE [LARGE SCALE GENOMIC DNA]</scope>
    <source>
        <strain evidence="1 2">MCCC 1A02072</strain>
    </source>
</reference>
<evidence type="ECO:0000313" key="1">
    <source>
        <dbReference type="EMBL" id="KZB64558.1"/>
    </source>
</evidence>
<dbReference type="EMBL" id="LPVY01000012">
    <property type="protein sequence ID" value="KZB64558.1"/>
    <property type="molecule type" value="Genomic_DNA"/>
</dbReference>
<sequence>MIHCAYPFFVYPGSLHSFGVYASDCGQAHVFHNAKSSLLLSRIDHAYLQNMKGWVLSDLSSPATCFREDDQ</sequence>
<proteinExistence type="predicted"/>
<gene>
    <name evidence="1" type="ORF">AUP42_01250</name>
</gene>
<dbReference type="Proteomes" id="UP000076335">
    <property type="component" value="Unassembled WGS sequence"/>
</dbReference>